<dbReference type="SUPFAM" id="SSF46785">
    <property type="entry name" value="Winged helix' DNA-binding domain"/>
    <property type="match status" value="1"/>
</dbReference>
<dbReference type="InterPro" id="IPR002934">
    <property type="entry name" value="Polymerase_NTP_transf_dom"/>
</dbReference>
<protein>
    <recommendedName>
        <fullName evidence="1">Polymerase nucleotidyl transferase domain-containing protein</fullName>
    </recommendedName>
</protein>
<proteinExistence type="predicted"/>
<feature type="domain" description="Polymerase nucleotidyl transferase" evidence="1">
    <location>
        <begin position="109"/>
        <end position="141"/>
    </location>
</feature>
<dbReference type="SUPFAM" id="SSF81301">
    <property type="entry name" value="Nucleotidyltransferase"/>
    <property type="match status" value="1"/>
</dbReference>
<organism evidence="2 3">
    <name type="scientific">Kineococcus glutinatus</name>
    <dbReference type="NCBI Taxonomy" id="1070872"/>
    <lineage>
        <taxon>Bacteria</taxon>
        <taxon>Bacillati</taxon>
        <taxon>Actinomycetota</taxon>
        <taxon>Actinomycetes</taxon>
        <taxon>Kineosporiales</taxon>
        <taxon>Kineosporiaceae</taxon>
        <taxon>Kineococcus</taxon>
    </lineage>
</organism>
<dbReference type="CDD" id="cd05403">
    <property type="entry name" value="NT_KNTase_like"/>
    <property type="match status" value="1"/>
</dbReference>
<dbReference type="InterPro" id="IPR043519">
    <property type="entry name" value="NT_sf"/>
</dbReference>
<reference evidence="3" key="1">
    <citation type="journal article" date="2019" name="Int. J. Syst. Evol. Microbiol.">
        <title>The Global Catalogue of Microorganisms (GCM) 10K type strain sequencing project: providing services to taxonomists for standard genome sequencing and annotation.</title>
        <authorList>
            <consortium name="The Broad Institute Genomics Platform"/>
            <consortium name="The Broad Institute Genome Sequencing Center for Infectious Disease"/>
            <person name="Wu L."/>
            <person name="Ma J."/>
        </authorList>
    </citation>
    <scope>NUCLEOTIDE SEQUENCE [LARGE SCALE GENOMIC DNA]</scope>
    <source>
        <strain evidence="3">JCM 18126</strain>
    </source>
</reference>
<dbReference type="InterPro" id="IPR036390">
    <property type="entry name" value="WH_DNA-bd_sf"/>
</dbReference>
<dbReference type="EMBL" id="BAABIL010000010">
    <property type="protein sequence ID" value="GAA4961806.1"/>
    <property type="molecule type" value="Genomic_DNA"/>
</dbReference>
<dbReference type="RefSeq" id="WP_345710407.1">
    <property type="nucleotide sequence ID" value="NZ_BAABIL010000010.1"/>
</dbReference>
<dbReference type="Pfam" id="PF01909">
    <property type="entry name" value="NTP_transf_2"/>
    <property type="match status" value="1"/>
</dbReference>
<evidence type="ECO:0000259" key="1">
    <source>
        <dbReference type="Pfam" id="PF01909"/>
    </source>
</evidence>
<comment type="caution">
    <text evidence="2">The sequence shown here is derived from an EMBL/GenBank/DDBJ whole genome shotgun (WGS) entry which is preliminary data.</text>
</comment>
<gene>
    <name evidence="2" type="ORF">GCM10023225_01770</name>
</gene>
<dbReference type="Gene3D" id="3.30.460.10">
    <property type="entry name" value="Beta Polymerase, domain 2"/>
    <property type="match status" value="1"/>
</dbReference>
<dbReference type="Proteomes" id="UP001501195">
    <property type="component" value="Unassembled WGS sequence"/>
</dbReference>
<evidence type="ECO:0000313" key="3">
    <source>
        <dbReference type="Proteomes" id="UP001501195"/>
    </source>
</evidence>
<sequence>MDLAQPERSVVPSLDGPVLAVLARTTAPLAGREVARLVGVGSRAGVQRVLTRLAREGVVHAERRSNAVHYSANRDHLAWPAVEILAHLRAELLRRLTTHVDAWSVPAQTAAVFGSLARGEGGTDSDIDLLLVRPDLDAEQSRTWEAQVDALVTAVEAWTGNRAQPYDVSLQDLRAHVAADEPIVQSWRREAITLVGRDVSALLRSVPRRPTASGHPPTSSGV</sequence>
<evidence type="ECO:0000313" key="2">
    <source>
        <dbReference type="EMBL" id="GAA4961806.1"/>
    </source>
</evidence>
<name>A0ABP9H6G5_9ACTN</name>
<accession>A0ABP9H6G5</accession>
<keyword evidence="3" id="KW-1185">Reference proteome</keyword>